<evidence type="ECO:0000313" key="1">
    <source>
        <dbReference type="EMBL" id="MED6147429.1"/>
    </source>
</evidence>
<protein>
    <recommendedName>
        <fullName evidence="3">TLDc domain-containing protein</fullName>
    </recommendedName>
</protein>
<dbReference type="Proteomes" id="UP001341840">
    <property type="component" value="Unassembled WGS sequence"/>
</dbReference>
<reference evidence="1 2" key="1">
    <citation type="journal article" date="2023" name="Plants (Basel)">
        <title>Bridging the Gap: Combining Genomics and Transcriptomics Approaches to Understand Stylosanthes scabra, an Orphan Legume from the Brazilian Caatinga.</title>
        <authorList>
            <person name="Ferreira-Neto J.R.C."/>
            <person name="da Silva M.D."/>
            <person name="Binneck E."/>
            <person name="de Melo N.F."/>
            <person name="da Silva R.H."/>
            <person name="de Melo A.L.T.M."/>
            <person name="Pandolfi V."/>
            <person name="Bustamante F.O."/>
            <person name="Brasileiro-Vidal A.C."/>
            <person name="Benko-Iseppon A.M."/>
        </authorList>
    </citation>
    <scope>NUCLEOTIDE SEQUENCE [LARGE SCALE GENOMIC DNA]</scope>
    <source>
        <tissue evidence="1">Leaves</tissue>
    </source>
</reference>
<keyword evidence="2" id="KW-1185">Reference proteome</keyword>
<organism evidence="1 2">
    <name type="scientific">Stylosanthes scabra</name>
    <dbReference type="NCBI Taxonomy" id="79078"/>
    <lineage>
        <taxon>Eukaryota</taxon>
        <taxon>Viridiplantae</taxon>
        <taxon>Streptophyta</taxon>
        <taxon>Embryophyta</taxon>
        <taxon>Tracheophyta</taxon>
        <taxon>Spermatophyta</taxon>
        <taxon>Magnoliopsida</taxon>
        <taxon>eudicotyledons</taxon>
        <taxon>Gunneridae</taxon>
        <taxon>Pentapetalae</taxon>
        <taxon>rosids</taxon>
        <taxon>fabids</taxon>
        <taxon>Fabales</taxon>
        <taxon>Fabaceae</taxon>
        <taxon>Papilionoideae</taxon>
        <taxon>50 kb inversion clade</taxon>
        <taxon>dalbergioids sensu lato</taxon>
        <taxon>Dalbergieae</taxon>
        <taxon>Pterocarpus clade</taxon>
        <taxon>Stylosanthes</taxon>
    </lineage>
</organism>
<evidence type="ECO:0008006" key="3">
    <source>
        <dbReference type="Google" id="ProtNLM"/>
    </source>
</evidence>
<dbReference type="EMBL" id="JASCZI010090879">
    <property type="protein sequence ID" value="MED6147429.1"/>
    <property type="molecule type" value="Genomic_DNA"/>
</dbReference>
<gene>
    <name evidence="1" type="ORF">PIB30_043899</name>
</gene>
<proteinExistence type="predicted"/>
<accession>A0ABU6TFC9</accession>
<evidence type="ECO:0000313" key="2">
    <source>
        <dbReference type="Proteomes" id="UP001341840"/>
    </source>
</evidence>
<sequence length="117" mass="13087">MPSRQGHHGAVVASDLIAAWSETADPPSPPLRDLHRNATTSFFRVSCWSAPTYNNFIGFFHAIDWKVTSSNNFIPDFCVNEDYVFIHGRRSDSSGERFQGVGALDDPIRLFRCLVLG</sequence>
<name>A0ABU6TFC9_9FABA</name>
<comment type="caution">
    <text evidence="1">The sequence shown here is derived from an EMBL/GenBank/DDBJ whole genome shotgun (WGS) entry which is preliminary data.</text>
</comment>